<proteinExistence type="inferred from homology"/>
<dbReference type="Proteomes" id="UP000190675">
    <property type="component" value="Chromosome I"/>
</dbReference>
<dbReference type="EC" id="4.2.1.59" evidence="13"/>
<evidence type="ECO:0000256" key="4">
    <source>
        <dbReference type="ARBA" id="ARBA00006714"/>
    </source>
</evidence>
<evidence type="ECO:0000256" key="6">
    <source>
        <dbReference type="ARBA" id="ARBA00022490"/>
    </source>
</evidence>
<dbReference type="GO" id="GO:0019171">
    <property type="term" value="F:(3R)-hydroxyacyl-[acyl-carrier-protein] dehydratase activity"/>
    <property type="evidence" value="ECO:0007669"/>
    <property type="project" value="UniProtKB-UniRule"/>
</dbReference>
<evidence type="ECO:0000256" key="3">
    <source>
        <dbReference type="ARBA" id="ARBA00005194"/>
    </source>
</evidence>
<dbReference type="NCBIfam" id="TIGR01749">
    <property type="entry name" value="fabA"/>
    <property type="match status" value="1"/>
</dbReference>
<evidence type="ECO:0000313" key="15">
    <source>
        <dbReference type="Proteomes" id="UP000190675"/>
    </source>
</evidence>
<dbReference type="Gene3D" id="3.10.129.10">
    <property type="entry name" value="Hotdog Thioesterase"/>
    <property type="match status" value="1"/>
</dbReference>
<dbReference type="GO" id="GO:0006633">
    <property type="term" value="P:fatty acid biosynthetic process"/>
    <property type="evidence" value="ECO:0007669"/>
    <property type="project" value="UniProtKB-UniRule"/>
</dbReference>
<keyword evidence="11" id="KW-0413">Isomerase</keyword>
<accession>A0A1M5S3G5</accession>
<protein>
    <recommendedName>
        <fullName evidence="13">3-hydroxyacyl-[acyl-carrier-protein] dehydratase FabA</fullName>
        <ecNumber evidence="13">4.2.1.59</ecNumber>
    </recommendedName>
</protein>
<dbReference type="Pfam" id="PF07977">
    <property type="entry name" value="FabA"/>
    <property type="match status" value="1"/>
</dbReference>
<dbReference type="PANTHER" id="PTHR30272">
    <property type="entry name" value="3-HYDROXYACYL-[ACYL-CARRIER-PROTEIN] DEHYDRATASE"/>
    <property type="match status" value="1"/>
</dbReference>
<evidence type="ECO:0000256" key="12">
    <source>
        <dbReference type="ARBA" id="ARBA00023239"/>
    </source>
</evidence>
<gene>
    <name evidence="14" type="ORF">SAMN05444169_6923</name>
</gene>
<evidence type="ECO:0000256" key="8">
    <source>
        <dbReference type="ARBA" id="ARBA00022832"/>
    </source>
</evidence>
<keyword evidence="8" id="KW-0276">Fatty acid metabolism</keyword>
<keyword evidence="10" id="KW-0275">Fatty acid biosynthesis</keyword>
<dbReference type="UniPathway" id="UPA00094"/>
<evidence type="ECO:0000256" key="11">
    <source>
        <dbReference type="ARBA" id="ARBA00023235"/>
    </source>
</evidence>
<sequence length="190" mass="21009">MLIRRTQFNKKVSPLSDPHGFHTPQSSYTKEELLKSSKGGYFGSGNAQLPAPPMLMMDRITQISMDGGEFGKGHIVGELDITPELWFFDCHFIDDPVMPGCLGLDAMWQIVGYWLGWSGSPGKGRAVGVGEVKFRGHITPDIKRVRYEVDMHQVRRGKLVLGIANGRVFADDSSVYVAKDLRVGLMSPAV</sequence>
<comment type="subcellular location">
    <subcellularLocation>
        <location evidence="2">Cytoplasm</location>
    </subcellularLocation>
</comment>
<dbReference type="GO" id="GO:0016853">
    <property type="term" value="F:isomerase activity"/>
    <property type="evidence" value="ECO:0007669"/>
    <property type="project" value="UniProtKB-KW"/>
</dbReference>
<comment type="subunit">
    <text evidence="5">Homodimer.</text>
</comment>
<evidence type="ECO:0000256" key="5">
    <source>
        <dbReference type="ARBA" id="ARBA00011738"/>
    </source>
</evidence>
<evidence type="ECO:0000256" key="7">
    <source>
        <dbReference type="ARBA" id="ARBA00022516"/>
    </source>
</evidence>
<reference evidence="14 15" key="1">
    <citation type="submission" date="2016-11" db="EMBL/GenBank/DDBJ databases">
        <authorList>
            <person name="Jaros S."/>
            <person name="Januszkiewicz K."/>
            <person name="Wedrychowicz H."/>
        </authorList>
    </citation>
    <scope>NUCLEOTIDE SEQUENCE [LARGE SCALE GENOMIC DNA]</scope>
    <source>
        <strain evidence="14 15">GAS242</strain>
    </source>
</reference>
<keyword evidence="6" id="KW-0963">Cytoplasm</keyword>
<keyword evidence="12" id="KW-0456">Lyase</keyword>
<keyword evidence="7" id="KW-0444">Lipid biosynthesis</keyword>
<evidence type="ECO:0000256" key="9">
    <source>
        <dbReference type="ARBA" id="ARBA00023098"/>
    </source>
</evidence>
<dbReference type="NCBIfam" id="NF003509">
    <property type="entry name" value="PRK05174.1"/>
    <property type="match status" value="1"/>
</dbReference>
<dbReference type="SUPFAM" id="SSF54637">
    <property type="entry name" value="Thioesterase/thiol ester dehydrase-isomerase"/>
    <property type="match status" value="1"/>
</dbReference>
<dbReference type="InterPro" id="IPR010083">
    <property type="entry name" value="FabA"/>
</dbReference>
<organism evidence="14 15">
    <name type="scientific">Bradyrhizobium erythrophlei</name>
    <dbReference type="NCBI Taxonomy" id="1437360"/>
    <lineage>
        <taxon>Bacteria</taxon>
        <taxon>Pseudomonadati</taxon>
        <taxon>Pseudomonadota</taxon>
        <taxon>Alphaproteobacteria</taxon>
        <taxon>Hyphomicrobiales</taxon>
        <taxon>Nitrobacteraceae</taxon>
        <taxon>Bradyrhizobium</taxon>
    </lineage>
</organism>
<evidence type="ECO:0000256" key="1">
    <source>
        <dbReference type="ARBA" id="ARBA00001055"/>
    </source>
</evidence>
<evidence type="ECO:0000256" key="13">
    <source>
        <dbReference type="NCBIfam" id="TIGR01749"/>
    </source>
</evidence>
<dbReference type="CDD" id="cd01287">
    <property type="entry name" value="FabA"/>
    <property type="match status" value="1"/>
</dbReference>
<evidence type="ECO:0000256" key="10">
    <source>
        <dbReference type="ARBA" id="ARBA00023160"/>
    </source>
</evidence>
<comment type="similarity">
    <text evidence="4">Belongs to the thioester dehydratase family. FabA subfamily.</text>
</comment>
<dbReference type="PANTHER" id="PTHR30272:SF8">
    <property type="entry name" value="3-HYDROXYDECANOYL-[ACYL-CARRIER-PROTEIN] DEHYDRATASE"/>
    <property type="match status" value="1"/>
</dbReference>
<evidence type="ECO:0000313" key="14">
    <source>
        <dbReference type="EMBL" id="SHH33147.1"/>
    </source>
</evidence>
<dbReference type="EMBL" id="LT670818">
    <property type="protein sequence ID" value="SHH33147.1"/>
    <property type="molecule type" value="Genomic_DNA"/>
</dbReference>
<dbReference type="AlphaFoldDB" id="A0A1M5S3G5"/>
<dbReference type="InterPro" id="IPR029069">
    <property type="entry name" value="HotDog_dom_sf"/>
</dbReference>
<keyword evidence="9" id="KW-0443">Lipid metabolism</keyword>
<name>A0A1M5S3G5_9BRAD</name>
<dbReference type="InterPro" id="IPR013114">
    <property type="entry name" value="FabA_FabZ"/>
</dbReference>
<dbReference type="GO" id="GO:0005737">
    <property type="term" value="C:cytoplasm"/>
    <property type="evidence" value="ECO:0007669"/>
    <property type="project" value="UniProtKB-SubCell"/>
</dbReference>
<comment type="pathway">
    <text evidence="3">Lipid metabolism; fatty acid biosynthesis.</text>
</comment>
<evidence type="ECO:0000256" key="2">
    <source>
        <dbReference type="ARBA" id="ARBA00004496"/>
    </source>
</evidence>
<comment type="catalytic activity">
    <reaction evidence="1">
        <text>a (3R)-hydroxyacyl-[ACP] = a (2E)-enoyl-[ACP] + H2O</text>
        <dbReference type="Rhea" id="RHEA:13097"/>
        <dbReference type="Rhea" id="RHEA-COMP:9925"/>
        <dbReference type="Rhea" id="RHEA-COMP:9945"/>
        <dbReference type="ChEBI" id="CHEBI:15377"/>
        <dbReference type="ChEBI" id="CHEBI:78784"/>
        <dbReference type="ChEBI" id="CHEBI:78827"/>
        <dbReference type="EC" id="4.2.1.59"/>
    </reaction>
</comment>